<dbReference type="InterPro" id="IPR045851">
    <property type="entry name" value="AMP-bd_C_sf"/>
</dbReference>
<feature type="domain" description="AMP-dependent synthetase/ligase" evidence="3">
    <location>
        <begin position="118"/>
        <end position="294"/>
    </location>
</feature>
<dbReference type="PANTHER" id="PTHR43201:SF5">
    <property type="entry name" value="MEDIUM-CHAIN ACYL-COA LIGASE ACSF2, MITOCHONDRIAL"/>
    <property type="match status" value="1"/>
</dbReference>
<reference evidence="5 6" key="1">
    <citation type="submission" date="2018-11" db="EMBL/GenBank/DDBJ databases">
        <title>Novel bacteria species description.</title>
        <authorList>
            <person name="Han J.-H."/>
        </authorList>
    </citation>
    <scope>NUCLEOTIDE SEQUENCE [LARGE SCALE GENOMIC DNA]</scope>
    <source>
        <strain evidence="5 6">KCTC23259</strain>
    </source>
</reference>
<protein>
    <recommendedName>
        <fullName evidence="7">Long-chain fatty acid--CoA ligase</fullName>
    </recommendedName>
</protein>
<keyword evidence="2" id="KW-0436">Ligase</keyword>
<sequence>MFFEKIQNVDLGKVAIVADGKTFTFGDILNIAKQRAIFFEGKRDAFLLCHPSELENLLNFFAIMAAGAKGIFGGKNLSEEQKNNFSVIHNCTIVDFTPNEEKPITVLHKPSQSEYFLGVLSSGSTGQSKLIWKDYQSWFTAFPHQSDIFGITKQDSVFVLDALAYSANLNTVLHTLWQGATVVLGKLTEASNWSNLFNQQGVTSAFLVPSHIRLLVNDASFLTLGLKSLVSAGEKLDSKLAQIVLNNFPDILLTEYYGAAELGHVSYAQNQDIVEHPTTVGKAFPGVEIEIKEEKIFVESPYISPEYRNIRTVFDFGFLDSDGRLCVFGRQGRMFNRRGLNIFAEEIENAALQHPFVKEAVLISNTHKLHILELIVVVKQEISKSELQDFLLKKITKDKLPNKISFSLSIPRNEAGKVDFRVMAKKPVDEENLVR</sequence>
<evidence type="ECO:0000259" key="4">
    <source>
        <dbReference type="Pfam" id="PF13193"/>
    </source>
</evidence>
<dbReference type="SUPFAM" id="SSF56801">
    <property type="entry name" value="Acetyl-CoA synthetase-like"/>
    <property type="match status" value="1"/>
</dbReference>
<keyword evidence="6" id="KW-1185">Reference proteome</keyword>
<dbReference type="Pfam" id="PF00501">
    <property type="entry name" value="AMP-binding"/>
    <property type="match status" value="1"/>
</dbReference>
<comment type="similarity">
    <text evidence="1">Belongs to the ATP-dependent AMP-binding enzyme family.</text>
</comment>
<dbReference type="RefSeq" id="WP_255037176.1">
    <property type="nucleotide sequence ID" value="NZ_RJUF01000027.1"/>
</dbReference>
<name>A0AAE3H3L3_9BACT</name>
<dbReference type="InterPro" id="IPR042099">
    <property type="entry name" value="ANL_N_sf"/>
</dbReference>
<dbReference type="InterPro" id="IPR000873">
    <property type="entry name" value="AMP-dep_synth/lig_dom"/>
</dbReference>
<gene>
    <name evidence="5" type="ORF">EGI31_10525</name>
</gene>
<proteinExistence type="inferred from homology"/>
<dbReference type="Pfam" id="PF13193">
    <property type="entry name" value="AMP-binding_C"/>
    <property type="match status" value="1"/>
</dbReference>
<dbReference type="GO" id="GO:0031956">
    <property type="term" value="F:medium-chain fatty acid-CoA ligase activity"/>
    <property type="evidence" value="ECO:0007669"/>
    <property type="project" value="TreeGrafter"/>
</dbReference>
<accession>A0AAE3H3L3</accession>
<organism evidence="5 6">
    <name type="scientific">Lacihabitans soyangensis</name>
    <dbReference type="NCBI Taxonomy" id="869394"/>
    <lineage>
        <taxon>Bacteria</taxon>
        <taxon>Pseudomonadati</taxon>
        <taxon>Bacteroidota</taxon>
        <taxon>Cytophagia</taxon>
        <taxon>Cytophagales</taxon>
        <taxon>Leadbetterellaceae</taxon>
        <taxon>Lacihabitans</taxon>
    </lineage>
</organism>
<dbReference type="Gene3D" id="3.40.50.12780">
    <property type="entry name" value="N-terminal domain of ligase-like"/>
    <property type="match status" value="1"/>
</dbReference>
<dbReference type="PANTHER" id="PTHR43201">
    <property type="entry name" value="ACYL-COA SYNTHETASE"/>
    <property type="match status" value="1"/>
</dbReference>
<dbReference type="AlphaFoldDB" id="A0AAE3H3L3"/>
<evidence type="ECO:0000313" key="5">
    <source>
        <dbReference type="EMBL" id="MCP9763394.1"/>
    </source>
</evidence>
<evidence type="ECO:0000256" key="2">
    <source>
        <dbReference type="ARBA" id="ARBA00022598"/>
    </source>
</evidence>
<dbReference type="Proteomes" id="UP001204144">
    <property type="component" value="Unassembled WGS sequence"/>
</dbReference>
<evidence type="ECO:0008006" key="7">
    <source>
        <dbReference type="Google" id="ProtNLM"/>
    </source>
</evidence>
<dbReference type="InterPro" id="IPR025110">
    <property type="entry name" value="AMP-bd_C"/>
</dbReference>
<evidence type="ECO:0000256" key="1">
    <source>
        <dbReference type="ARBA" id="ARBA00006432"/>
    </source>
</evidence>
<dbReference type="EMBL" id="RJUF01000027">
    <property type="protein sequence ID" value="MCP9763394.1"/>
    <property type="molecule type" value="Genomic_DNA"/>
</dbReference>
<feature type="domain" description="AMP-binding enzyme C-terminal" evidence="4">
    <location>
        <begin position="346"/>
        <end position="417"/>
    </location>
</feature>
<dbReference type="Gene3D" id="3.30.300.30">
    <property type="match status" value="1"/>
</dbReference>
<comment type="caution">
    <text evidence="5">The sequence shown here is derived from an EMBL/GenBank/DDBJ whole genome shotgun (WGS) entry which is preliminary data.</text>
</comment>
<evidence type="ECO:0000313" key="6">
    <source>
        <dbReference type="Proteomes" id="UP001204144"/>
    </source>
</evidence>
<evidence type="ECO:0000259" key="3">
    <source>
        <dbReference type="Pfam" id="PF00501"/>
    </source>
</evidence>
<dbReference type="GO" id="GO:0006631">
    <property type="term" value="P:fatty acid metabolic process"/>
    <property type="evidence" value="ECO:0007669"/>
    <property type="project" value="TreeGrafter"/>
</dbReference>